<sequence>MRAVVLALTLALVAAQQVKLAPGFATSKTYVYKYEAVLLGGLPEAGLARAGVKVVSKILISGVAQNTYLLKLMDPQIFEYSGIWPTDPFVPAAKLTEALAAQLLIPIKFEYANGVVGKVFAPVGVSETILNIHRGILNILQLNIKKTQNVYELQEAGAQGICKTDYVIREDAKAERIYITKTKDLNHCEERIMKDVGMAYTETCAHCQMMGKNLRGAAAYNYVMKPTATGALITEATVQEVHQFTPFNEMTGAAQMEARQVMTFLEIQNVAVQPIQADYIARGSLAYEFASEILQTPIELIRISNAEAQIVEILTHLVANNVAVVHDDAPLKFVQLIQLLRVASYESIDAIWTRFKAEPAFRRWILDAVPAIGTRAALMFIKEKFLAGDLIIAEGAQALMAAMQLVKADKETIELAATLVFNQKIQEEAVLREIAMLGYGSMVYKFCAAHPSCPAEVMKPILDIAAEAFAKADVAEIILAVKVLGNAGHPASIKTIMKLLPGFGTAAAALPVRVHVEAVLALRNVAKFERRRVQEVAVQLFMDRTVHPEVRMVACIVLFETRPTMGLVAAIADALQKEPSLQVASFTYSHMKALTRSTVPELAPVAAACNVAVKILSPKLDRLSYRFSKAIHLDIYDTSLMAGAAASAFIVNDAATVLPRAIMAKFRAYMAGAAANILEFGVRTEGIQEVLMKTPAVAAGDRINKMKRVLKALTDWKAAPTSQPLASMYFKLFGQEIAFLNIDKAIIDQAMQYTTGAVAQHAMVKRLLNTLQSGAEIQWAKPLLAAEVRRIFPTSAGIPMELSLYTAAVAVATANIKATLTPAPAETFHVAQLLNTDIELRAEIAPSVAMHTFAVMGVNTAFIQAAVMAKAKVHTVIPLKFAARIAIAEGTYKFEALPVQAPEHIAALRFETFAVARNVEDVAAPRITPMVPAALAAQLSKEKFRSNSAVSLPGSLSRSSEIIYNNMPAIAMPKLRSISAKVEQNFCAMFTTFGLKACLEITSLNAGFIRDCPLYKLVGEHRVIVAVKPAEEPAIEKVQIEIQVGTKASAKIIRIITLKDEEQTPEGKTVLLKLKKILDTGIRNRMRNVSSSSSLSSSSSRAVSKSSHSSSSSSSSSASHHKRTSKRLATGSKSSRSSSSSSSSRSSKKRSSKKISSSASSSVSSSASSSSSRMSREEIYNYKFTKNHIHQHTMSKGISKAKVSSSSRTTRRRVSGKRLPSSSVSSSASSSASKSSSSRVSSRSSAASFEAIYTKNKYLGDAVPPAVAIIVRAVRADGKMQGYQIAAYMDAAAARVQVIMAALAENENWKMCADGIMLSKHKVMAKVGWGAECQEYAVVVKAETGLLGESPAARMKLEWTKIPSAVHHYAKMISEYMPGAALMAGINEGRPKNTPEQIKFTVAATSERTINVILKTPRMTLYKLAVNLPIALPIGPQAAAFAEMSIANRIADASAVMCSLADDTLTTFNNRRYRNEMPISCYQVLAQDCTPELKFMVLMKKDQASEQHHITVKLADMDVDLYPSDSEVLMKINGKEVPTTSLPYEHPTGSIVIGQKGEGLSLSAASHGLHEVYFDKNTWKVQVVDWMKGQTCGICGKGDGEVRQEFRAPSGRLTKSALSFAHSWVLPAESCRDANQCRVKQESVKLEKKMILDGQESKCYSVEPVLRCVPGCTPLRTAPVTVGFHCIPTDSNVSRSVGLSSIADKSVDLRETVEADLACRCTETCT</sequence>
<dbReference type="Gene3D" id="2.20.90.10">
    <property type="entry name" value="Vitellinogen, beta-sheet shell domain"/>
    <property type="match status" value="1"/>
</dbReference>
<dbReference type="InterPro" id="IPR015816">
    <property type="entry name" value="Vitellinogen_b-sht_N"/>
</dbReference>
<name>A0AAD7STU0_9TELE</name>
<evidence type="ECO:0000256" key="6">
    <source>
        <dbReference type="ARBA" id="ARBA00057087"/>
    </source>
</evidence>
<feature type="compositionally biased region" description="Low complexity" evidence="8">
    <location>
        <begin position="1195"/>
        <end position="1208"/>
    </location>
</feature>
<dbReference type="PROSITE" id="PS51233">
    <property type="entry name" value="VWFD"/>
    <property type="match status" value="1"/>
</dbReference>
<evidence type="ECO:0000256" key="5">
    <source>
        <dbReference type="ARBA" id="ARBA00023180"/>
    </source>
</evidence>
<evidence type="ECO:0000256" key="2">
    <source>
        <dbReference type="ARBA" id="ARBA00022729"/>
    </source>
</evidence>
<comment type="caution">
    <text evidence="7">Lacks conserved residue(s) required for the propagation of feature annotation.</text>
</comment>
<keyword evidence="5" id="KW-0325">Glycoprotein</keyword>
<dbReference type="PANTHER" id="PTHR23345:SF9">
    <property type="entry name" value="VITELLOGENIN-RELATED"/>
    <property type="match status" value="1"/>
</dbReference>
<keyword evidence="2 9" id="KW-0732">Signal</keyword>
<dbReference type="SMART" id="SM01170">
    <property type="entry name" value="DUF1944"/>
    <property type="match status" value="1"/>
</dbReference>
<dbReference type="Pfam" id="PF09175">
    <property type="entry name" value="Vit_b-sht_shell"/>
    <property type="match status" value="1"/>
</dbReference>
<accession>A0AAD7STU0</accession>
<dbReference type="InterPro" id="IPR015255">
    <property type="entry name" value="Vitellinogen_open_b-sht"/>
</dbReference>
<dbReference type="Gene3D" id="2.30.230.10">
    <property type="entry name" value="Lipovitellin, beta-sheet shell regions, chain A"/>
    <property type="match status" value="1"/>
</dbReference>
<evidence type="ECO:0000256" key="9">
    <source>
        <dbReference type="SAM" id="SignalP"/>
    </source>
</evidence>
<evidence type="ECO:0000256" key="7">
    <source>
        <dbReference type="PROSITE-ProRule" id="PRU00557"/>
    </source>
</evidence>
<dbReference type="GO" id="GO:0032355">
    <property type="term" value="P:response to estradiol"/>
    <property type="evidence" value="ECO:0007669"/>
    <property type="project" value="TreeGrafter"/>
</dbReference>
<dbReference type="SUPFAM" id="SSF48431">
    <property type="entry name" value="Lipovitellin-phosvitin complex, superhelical domain"/>
    <property type="match status" value="1"/>
</dbReference>
<feature type="disulfide bond" evidence="7">
    <location>
        <begin position="204"/>
        <end position="207"/>
    </location>
</feature>
<dbReference type="GO" id="GO:0071391">
    <property type="term" value="P:cellular response to estrogen stimulus"/>
    <property type="evidence" value="ECO:0007669"/>
    <property type="project" value="TreeGrafter"/>
</dbReference>
<dbReference type="FunFam" id="1.25.10.20:FF:000002">
    <property type="entry name" value="Vitellogenin 7"/>
    <property type="match status" value="1"/>
</dbReference>
<dbReference type="EMBL" id="JAINUG010000035">
    <property type="protein sequence ID" value="KAJ8408505.1"/>
    <property type="molecule type" value="Genomic_DNA"/>
</dbReference>
<dbReference type="Pfam" id="PF09172">
    <property type="entry name" value="Vit_open_b-sht"/>
    <property type="match status" value="1"/>
</dbReference>
<feature type="compositionally biased region" description="Low complexity" evidence="8">
    <location>
        <begin position="1217"/>
        <end position="1240"/>
    </location>
</feature>
<dbReference type="InterPro" id="IPR001846">
    <property type="entry name" value="VWF_type-D"/>
</dbReference>
<proteinExistence type="predicted"/>
<comment type="caution">
    <text evidence="12">The sequence shown here is derived from an EMBL/GenBank/DDBJ whole genome shotgun (WGS) entry which is preliminary data.</text>
</comment>
<dbReference type="FunFam" id="2.30.230.10:FF:000002">
    <property type="entry name" value="Vitellogenin 7"/>
    <property type="match status" value="1"/>
</dbReference>
<dbReference type="Gene3D" id="1.25.10.20">
    <property type="entry name" value="Vitellinogen, superhelical"/>
    <property type="match status" value="1"/>
</dbReference>
<feature type="disulfide bond" evidence="7">
    <location>
        <begin position="162"/>
        <end position="188"/>
    </location>
</feature>
<dbReference type="SUPFAM" id="SSF56968">
    <property type="entry name" value="Lipovitellin-phosvitin complex, beta-sheet shell regions"/>
    <property type="match status" value="3"/>
</dbReference>
<dbReference type="FunFam" id="2.20.50.20:FF:000001">
    <property type="entry name" value="Vitellogenin 5"/>
    <property type="match status" value="1"/>
</dbReference>
<feature type="compositionally biased region" description="Low complexity" evidence="8">
    <location>
        <begin position="1154"/>
        <end position="1173"/>
    </location>
</feature>
<dbReference type="FunFam" id="2.20.90.10:FF:000001">
    <property type="entry name" value="Vitellogenin 7"/>
    <property type="match status" value="1"/>
</dbReference>
<dbReference type="InterPro" id="IPR001747">
    <property type="entry name" value="Vitellogenin_N"/>
</dbReference>
<feature type="region of interest" description="Disordered" evidence="8">
    <location>
        <begin position="1088"/>
        <end position="1175"/>
    </location>
</feature>
<dbReference type="SMART" id="SM00216">
    <property type="entry name" value="VWD"/>
    <property type="match status" value="1"/>
</dbReference>
<feature type="domain" description="VWFD" evidence="11">
    <location>
        <begin position="1456"/>
        <end position="1632"/>
    </location>
</feature>
<feature type="chain" id="PRO_5042255070" description="Phosvitin" evidence="9">
    <location>
        <begin position="16"/>
        <end position="1726"/>
    </location>
</feature>
<keyword evidence="13" id="KW-1185">Reference proteome</keyword>
<protein>
    <recommendedName>
        <fullName evidence="14">Phosvitin</fullName>
    </recommendedName>
</protein>
<dbReference type="Gene3D" id="2.20.50.20">
    <property type="entry name" value="Lipovitellin. Chain A, domain 3"/>
    <property type="match status" value="2"/>
</dbReference>
<dbReference type="InterPro" id="IPR050733">
    <property type="entry name" value="Vitellogenin/Apolipophorin"/>
</dbReference>
<dbReference type="InterPro" id="IPR015817">
    <property type="entry name" value="Vitellinogen_open_b-sht_sub1"/>
</dbReference>
<dbReference type="InterPro" id="IPR015258">
    <property type="entry name" value="Vitellinogen_b-sht_shell"/>
</dbReference>
<dbReference type="GO" id="GO:0045735">
    <property type="term" value="F:nutrient reservoir activity"/>
    <property type="evidence" value="ECO:0007669"/>
    <property type="project" value="UniProtKB-KW"/>
</dbReference>
<comment type="function">
    <text evidence="6">Precursor of the major egg-yolk proteins that are sources of nutrients during early development of oviparous organisms.</text>
</comment>
<dbReference type="GO" id="GO:0005319">
    <property type="term" value="F:lipid transporter activity"/>
    <property type="evidence" value="ECO:0007669"/>
    <property type="project" value="InterPro"/>
</dbReference>
<keyword evidence="4 7" id="KW-1015">Disulfide bond</keyword>
<feature type="domain" description="Vitellogenin" evidence="10">
    <location>
        <begin position="24"/>
        <end position="662"/>
    </location>
</feature>
<dbReference type="Gene3D" id="2.20.80.10">
    <property type="entry name" value="Lipovitellin-phosvitin complex, chain A, domain 4"/>
    <property type="match status" value="1"/>
</dbReference>
<dbReference type="SMART" id="SM01169">
    <property type="entry name" value="DUF1943"/>
    <property type="match status" value="1"/>
</dbReference>
<evidence type="ECO:0000256" key="1">
    <source>
        <dbReference type="ARBA" id="ARBA00022553"/>
    </source>
</evidence>
<feature type="region of interest" description="Disordered" evidence="8">
    <location>
        <begin position="1191"/>
        <end position="1240"/>
    </location>
</feature>
<dbReference type="InterPro" id="IPR011030">
    <property type="entry name" value="Lipovitellin_superhlx_dom"/>
</dbReference>
<evidence type="ECO:0000256" key="4">
    <source>
        <dbReference type="ARBA" id="ARBA00023157"/>
    </source>
</evidence>
<dbReference type="InterPro" id="IPR015819">
    <property type="entry name" value="Lipid_transp_b-sht_shell"/>
</dbReference>
<evidence type="ECO:0000313" key="12">
    <source>
        <dbReference type="EMBL" id="KAJ8408505.1"/>
    </source>
</evidence>
<feature type="signal peptide" evidence="9">
    <location>
        <begin position="1"/>
        <end position="15"/>
    </location>
</feature>
<evidence type="ECO:0000259" key="10">
    <source>
        <dbReference type="PROSITE" id="PS51211"/>
    </source>
</evidence>
<keyword evidence="1" id="KW-0597">Phosphoprotein</keyword>
<dbReference type="PROSITE" id="PS51211">
    <property type="entry name" value="VITELLOGENIN"/>
    <property type="match status" value="1"/>
</dbReference>
<feature type="compositionally biased region" description="Low complexity" evidence="8">
    <location>
        <begin position="1090"/>
        <end position="1118"/>
    </location>
</feature>
<evidence type="ECO:0000259" key="11">
    <source>
        <dbReference type="PROSITE" id="PS51233"/>
    </source>
</evidence>
<evidence type="ECO:0000256" key="8">
    <source>
        <dbReference type="SAM" id="MobiDB-lite"/>
    </source>
</evidence>
<feature type="compositionally biased region" description="Low complexity" evidence="8">
    <location>
        <begin position="1132"/>
        <end position="1145"/>
    </location>
</feature>
<evidence type="ECO:0000256" key="3">
    <source>
        <dbReference type="ARBA" id="ARBA00022761"/>
    </source>
</evidence>
<keyword evidence="3" id="KW-0758">Storage protein</keyword>
<dbReference type="InterPro" id="IPR037088">
    <property type="entry name" value="Vitellinogen_b-sht_shell_sf"/>
</dbReference>
<gene>
    <name evidence="12" type="ORF">AAFF_G00259190</name>
</gene>
<reference evidence="12" key="1">
    <citation type="journal article" date="2023" name="Science">
        <title>Genome structures resolve the early diversification of teleost fishes.</title>
        <authorList>
            <person name="Parey E."/>
            <person name="Louis A."/>
            <person name="Montfort J."/>
            <person name="Bouchez O."/>
            <person name="Roques C."/>
            <person name="Iampietro C."/>
            <person name="Lluch J."/>
            <person name="Castinel A."/>
            <person name="Donnadieu C."/>
            <person name="Desvignes T."/>
            <person name="Floi Bucao C."/>
            <person name="Jouanno E."/>
            <person name="Wen M."/>
            <person name="Mejri S."/>
            <person name="Dirks R."/>
            <person name="Jansen H."/>
            <person name="Henkel C."/>
            <person name="Chen W.J."/>
            <person name="Zahm M."/>
            <person name="Cabau C."/>
            <person name="Klopp C."/>
            <person name="Thompson A.W."/>
            <person name="Robinson-Rechavi M."/>
            <person name="Braasch I."/>
            <person name="Lecointre G."/>
            <person name="Bobe J."/>
            <person name="Postlethwait J.H."/>
            <person name="Berthelot C."/>
            <person name="Roest Crollius H."/>
            <person name="Guiguen Y."/>
        </authorList>
    </citation>
    <scope>NUCLEOTIDE SEQUENCE</scope>
    <source>
        <strain evidence="12">NC1722</strain>
    </source>
</reference>
<dbReference type="SMART" id="SM00638">
    <property type="entry name" value="LPD_N"/>
    <property type="match status" value="1"/>
</dbReference>
<organism evidence="12 13">
    <name type="scientific">Aldrovandia affinis</name>
    <dbReference type="NCBI Taxonomy" id="143900"/>
    <lineage>
        <taxon>Eukaryota</taxon>
        <taxon>Metazoa</taxon>
        <taxon>Chordata</taxon>
        <taxon>Craniata</taxon>
        <taxon>Vertebrata</taxon>
        <taxon>Euteleostomi</taxon>
        <taxon>Actinopterygii</taxon>
        <taxon>Neopterygii</taxon>
        <taxon>Teleostei</taxon>
        <taxon>Notacanthiformes</taxon>
        <taxon>Halosauridae</taxon>
        <taxon>Aldrovandia</taxon>
    </lineage>
</organism>
<dbReference type="Proteomes" id="UP001221898">
    <property type="component" value="Unassembled WGS sequence"/>
</dbReference>
<dbReference type="PANTHER" id="PTHR23345">
    <property type="entry name" value="VITELLOGENIN-RELATED"/>
    <property type="match status" value="1"/>
</dbReference>
<dbReference type="Pfam" id="PF01347">
    <property type="entry name" value="Vitellogenin_N"/>
    <property type="match status" value="1"/>
</dbReference>
<evidence type="ECO:0000313" key="13">
    <source>
        <dbReference type="Proteomes" id="UP001221898"/>
    </source>
</evidence>
<evidence type="ECO:0008006" key="14">
    <source>
        <dbReference type="Google" id="ProtNLM"/>
    </source>
</evidence>
<dbReference type="Pfam" id="PF00094">
    <property type="entry name" value="VWD"/>
    <property type="match status" value="1"/>
</dbReference>